<dbReference type="PROSITE" id="PS51257">
    <property type="entry name" value="PROKAR_LIPOPROTEIN"/>
    <property type="match status" value="1"/>
</dbReference>
<reference evidence="13 14" key="1">
    <citation type="submission" date="2014-11" db="EMBL/GenBank/DDBJ databases">
        <title>Tamlana sedimentorum sp. nov., isolated from shallow sand sediments of the Sea of Japan.</title>
        <authorList>
            <person name="Romanenko L.A."/>
        </authorList>
    </citation>
    <scope>NUCLEOTIDE SEQUENCE [LARGE SCALE GENOMIC DNA]</scope>
    <source>
        <strain evidence="13 14">JCM 19808</strain>
    </source>
</reference>
<dbReference type="InterPro" id="IPR024932">
    <property type="entry name" value="ApbE"/>
</dbReference>
<evidence type="ECO:0000256" key="8">
    <source>
        <dbReference type="ARBA" id="ARBA00031306"/>
    </source>
</evidence>
<evidence type="ECO:0000256" key="2">
    <source>
        <dbReference type="ARBA" id="ARBA00016337"/>
    </source>
</evidence>
<dbReference type="Pfam" id="PF02424">
    <property type="entry name" value="ApbE"/>
    <property type="match status" value="1"/>
</dbReference>
<evidence type="ECO:0000313" key="14">
    <source>
        <dbReference type="Proteomes" id="UP000032578"/>
    </source>
</evidence>
<evidence type="ECO:0000256" key="4">
    <source>
        <dbReference type="ARBA" id="ARBA00022679"/>
    </source>
</evidence>
<keyword evidence="4 10" id="KW-0808">Transferase</keyword>
<comment type="function">
    <text evidence="12">Flavin transferase that catalyzes the transfer of the FMN moiety of FAD and its covalent binding to the hydroxyl group of a threonine residue in a target flavoprotein.</text>
</comment>
<keyword evidence="12" id="KW-0449">Lipoprotein</keyword>
<keyword evidence="6 10" id="KW-0274">FAD</keyword>
<dbReference type="OrthoDB" id="9778595at2"/>
<keyword evidence="3 10" id="KW-0285">Flavoprotein</keyword>
<proteinExistence type="inferred from homology"/>
<evidence type="ECO:0000256" key="10">
    <source>
        <dbReference type="PIRNR" id="PIRNR006268"/>
    </source>
</evidence>
<evidence type="ECO:0000256" key="11">
    <source>
        <dbReference type="PIRSR" id="PIRSR006268-2"/>
    </source>
</evidence>
<dbReference type="GO" id="GO:0046872">
    <property type="term" value="F:metal ion binding"/>
    <property type="evidence" value="ECO:0007669"/>
    <property type="project" value="UniProtKB-UniRule"/>
</dbReference>
<dbReference type="GO" id="GO:0016740">
    <property type="term" value="F:transferase activity"/>
    <property type="evidence" value="ECO:0007669"/>
    <property type="project" value="UniProtKB-UniRule"/>
</dbReference>
<comment type="subcellular location">
    <subcellularLocation>
        <location evidence="12">Cell inner membrane</location>
        <topology evidence="12">Lipid-anchor</topology>
        <orientation evidence="12">Periplasmic side</orientation>
    </subcellularLocation>
</comment>
<evidence type="ECO:0000256" key="3">
    <source>
        <dbReference type="ARBA" id="ARBA00022630"/>
    </source>
</evidence>
<dbReference type="EC" id="2.7.1.180" evidence="1 10"/>
<comment type="cofactor">
    <cofactor evidence="11">
        <name>Mg(2+)</name>
        <dbReference type="ChEBI" id="CHEBI:18420"/>
    </cofactor>
    <cofactor evidence="11">
        <name>Mn(2+)</name>
        <dbReference type="ChEBI" id="CHEBI:29035"/>
    </cofactor>
    <text evidence="11">Magnesium. Can also use manganese.</text>
</comment>
<keyword evidence="14" id="KW-1185">Reference proteome</keyword>
<dbReference type="PANTHER" id="PTHR30040:SF2">
    <property type="entry name" value="FAD:PROTEIN FMN TRANSFERASE"/>
    <property type="match status" value="1"/>
</dbReference>
<gene>
    <name evidence="13" type="ORF">PW52_08840</name>
</gene>
<evidence type="ECO:0000256" key="6">
    <source>
        <dbReference type="ARBA" id="ARBA00022827"/>
    </source>
</evidence>
<evidence type="ECO:0000256" key="7">
    <source>
        <dbReference type="ARBA" id="ARBA00022842"/>
    </source>
</evidence>
<name>A0A0D7W9L3_9FLAO</name>
<keyword evidence="5 10" id="KW-0479">Metal-binding</keyword>
<dbReference type="Proteomes" id="UP000032578">
    <property type="component" value="Unassembled WGS sequence"/>
</dbReference>
<keyword evidence="12" id="KW-0997">Cell inner membrane</keyword>
<comment type="catalytic activity">
    <reaction evidence="9 10 12">
        <text>L-threonyl-[protein] + FAD = FMN-L-threonyl-[protein] + AMP + H(+)</text>
        <dbReference type="Rhea" id="RHEA:36847"/>
        <dbReference type="Rhea" id="RHEA-COMP:11060"/>
        <dbReference type="Rhea" id="RHEA-COMP:11061"/>
        <dbReference type="ChEBI" id="CHEBI:15378"/>
        <dbReference type="ChEBI" id="CHEBI:30013"/>
        <dbReference type="ChEBI" id="CHEBI:57692"/>
        <dbReference type="ChEBI" id="CHEBI:74257"/>
        <dbReference type="ChEBI" id="CHEBI:456215"/>
        <dbReference type="EC" id="2.7.1.180"/>
    </reaction>
</comment>
<feature type="binding site" evidence="11">
    <location>
        <position position="277"/>
    </location>
    <ligand>
        <name>Mg(2+)</name>
        <dbReference type="ChEBI" id="CHEBI:18420"/>
    </ligand>
</feature>
<comment type="caution">
    <text evidence="13">The sequence shown here is derived from an EMBL/GenBank/DDBJ whole genome shotgun (WGS) entry which is preliminary data.</text>
</comment>
<evidence type="ECO:0000256" key="12">
    <source>
        <dbReference type="RuleBase" id="RU363002"/>
    </source>
</evidence>
<dbReference type="Gene3D" id="3.10.520.10">
    <property type="entry name" value="ApbE-like domains"/>
    <property type="match status" value="1"/>
</dbReference>
<evidence type="ECO:0000256" key="9">
    <source>
        <dbReference type="ARBA" id="ARBA00048540"/>
    </source>
</evidence>
<evidence type="ECO:0000313" key="13">
    <source>
        <dbReference type="EMBL" id="KJD35826.1"/>
    </source>
</evidence>
<evidence type="ECO:0000256" key="5">
    <source>
        <dbReference type="ARBA" id="ARBA00022723"/>
    </source>
</evidence>
<keyword evidence="7 10" id="KW-0460">Magnesium</keyword>
<dbReference type="GO" id="GO:0005886">
    <property type="term" value="C:plasma membrane"/>
    <property type="evidence" value="ECO:0007669"/>
    <property type="project" value="UniProtKB-SubCell"/>
</dbReference>
<feature type="binding site" evidence="11">
    <location>
        <position position="160"/>
    </location>
    <ligand>
        <name>Mg(2+)</name>
        <dbReference type="ChEBI" id="CHEBI:18420"/>
    </ligand>
</feature>
<dbReference type="SUPFAM" id="SSF143631">
    <property type="entry name" value="ApbE-like"/>
    <property type="match status" value="1"/>
</dbReference>
<dbReference type="RefSeq" id="WP_044632558.1">
    <property type="nucleotide sequence ID" value="NZ_JTDW01000005.1"/>
</dbReference>
<feature type="binding site" evidence="11">
    <location>
        <position position="281"/>
    </location>
    <ligand>
        <name>Mg(2+)</name>
        <dbReference type="ChEBI" id="CHEBI:18420"/>
    </ligand>
</feature>
<comment type="similarity">
    <text evidence="10 12">Belongs to the ApbE family.</text>
</comment>
<keyword evidence="12" id="KW-0472">Membrane</keyword>
<sequence>MERVFFIIVCLTVFSCNNEKTKNLKLHGAVFGTTYSVIYDSEINFSADLDSLFAQINNSLSNYQDSSIISKINRGESVATDAHFDKVFKISKEIFYNTEGAFDPTIGAVVNAWNFGSEHTIISVDSLIIDSLMQSVGFDKIFKINNKITKPKDAFIDFNAIAKGYGVDVVGEFLESKQIKNYLVEIGGEVRVQGKNAEKNAPWRIGVENPNFTGEQSILKAVKLHNKVMATSGTYRKFKIDKNGNRYAHIIDTKTGYPSKTNLLSVSVIADECMVADAYATAFQAMGVEKTKLFLENHPELKVFLIFENENKAFETLAINGFPE</sequence>
<dbReference type="AlphaFoldDB" id="A0A0D7W9L3"/>
<protein>
    <recommendedName>
        <fullName evidence="2 10">FAD:protein FMN transferase</fullName>
        <ecNumber evidence="1 10">2.7.1.180</ecNumber>
    </recommendedName>
    <alternativeName>
        <fullName evidence="8 10">Flavin transferase</fullName>
    </alternativeName>
</protein>
<keyword evidence="12" id="KW-1003">Cell membrane</keyword>
<dbReference type="PIRSF" id="PIRSF006268">
    <property type="entry name" value="ApbE"/>
    <property type="match status" value="1"/>
</dbReference>
<dbReference type="EMBL" id="JTDW01000005">
    <property type="protein sequence ID" value="KJD35826.1"/>
    <property type="molecule type" value="Genomic_DNA"/>
</dbReference>
<dbReference type="STRING" id="1435349.PW52_08840"/>
<evidence type="ECO:0000256" key="1">
    <source>
        <dbReference type="ARBA" id="ARBA00011955"/>
    </source>
</evidence>
<dbReference type="PANTHER" id="PTHR30040">
    <property type="entry name" value="THIAMINE BIOSYNTHESIS LIPOPROTEIN APBE"/>
    <property type="match status" value="1"/>
</dbReference>
<dbReference type="PATRIC" id="fig|1435349.4.peg.2759"/>
<organism evidence="13 14">
    <name type="scientific">Neotamlana sedimentorum</name>
    <dbReference type="NCBI Taxonomy" id="1435349"/>
    <lineage>
        <taxon>Bacteria</taxon>
        <taxon>Pseudomonadati</taxon>
        <taxon>Bacteroidota</taxon>
        <taxon>Flavobacteriia</taxon>
        <taxon>Flavobacteriales</taxon>
        <taxon>Flavobacteriaceae</taxon>
        <taxon>Neotamlana</taxon>
    </lineage>
</organism>
<dbReference type="InterPro" id="IPR003374">
    <property type="entry name" value="ApbE-like_sf"/>
</dbReference>
<accession>A0A0D7W9L3</accession>